<feature type="compositionally biased region" description="Basic and acidic residues" evidence="1">
    <location>
        <begin position="23"/>
        <end position="34"/>
    </location>
</feature>
<dbReference type="AlphaFoldDB" id="J9F764"/>
<feature type="compositionally biased region" description="Basic and acidic residues" evidence="1">
    <location>
        <begin position="1"/>
        <end position="12"/>
    </location>
</feature>
<comment type="caution">
    <text evidence="2">The sequence shown here is derived from an EMBL/GenBank/DDBJ whole genome shotgun (WGS) entry which is preliminary data.</text>
</comment>
<organism evidence="2">
    <name type="scientific">gut metagenome</name>
    <dbReference type="NCBI Taxonomy" id="749906"/>
    <lineage>
        <taxon>unclassified sequences</taxon>
        <taxon>metagenomes</taxon>
        <taxon>organismal metagenomes</taxon>
    </lineage>
</organism>
<proteinExistence type="predicted"/>
<accession>J9F764</accession>
<dbReference type="EMBL" id="AMCI01008643">
    <property type="protein sequence ID" value="EJW90741.1"/>
    <property type="molecule type" value="Genomic_DNA"/>
</dbReference>
<sequence>MVTRRGKSELHRARGQLTAAKGNFKESATENRPP</sequence>
<gene>
    <name evidence="2" type="ORF">EVA_21152</name>
</gene>
<evidence type="ECO:0000313" key="2">
    <source>
        <dbReference type="EMBL" id="EJW90741.1"/>
    </source>
</evidence>
<dbReference type="AntiFam" id="ANF00047">
    <property type="entry name" value="Overlaps RNaseP, same strand"/>
</dbReference>
<protein>
    <submittedName>
        <fullName evidence="2">Uncharacterized protein</fullName>
    </submittedName>
</protein>
<reference evidence="2" key="1">
    <citation type="journal article" date="2012" name="PLoS ONE">
        <title>Gene sets for utilization of primary and secondary nutrition supplies in the distal gut of endangered iberian lynx.</title>
        <authorList>
            <person name="Alcaide M."/>
            <person name="Messina E."/>
            <person name="Richter M."/>
            <person name="Bargiela R."/>
            <person name="Peplies J."/>
            <person name="Huws S.A."/>
            <person name="Newbold C.J."/>
            <person name="Golyshin P.N."/>
            <person name="Simon M.A."/>
            <person name="Lopez G."/>
            <person name="Yakimov M.M."/>
            <person name="Ferrer M."/>
        </authorList>
    </citation>
    <scope>NUCLEOTIDE SEQUENCE</scope>
</reference>
<evidence type="ECO:0000256" key="1">
    <source>
        <dbReference type="SAM" id="MobiDB-lite"/>
    </source>
</evidence>
<feature type="region of interest" description="Disordered" evidence="1">
    <location>
        <begin position="1"/>
        <end position="34"/>
    </location>
</feature>
<name>J9F764_9ZZZZ</name>